<keyword evidence="7" id="KW-1185">Reference proteome</keyword>
<keyword evidence="4" id="KW-0175">Coiled coil</keyword>
<dbReference type="Proteomes" id="UP000317938">
    <property type="component" value="Unassembled WGS sequence"/>
</dbReference>
<dbReference type="SUPFAM" id="SSF58104">
    <property type="entry name" value="Methyl-accepting chemotaxis protein (MCP) signaling domain"/>
    <property type="match status" value="1"/>
</dbReference>
<comment type="subcellular location">
    <subcellularLocation>
        <location evidence="1">Membrane</location>
    </subcellularLocation>
</comment>
<evidence type="ECO:0000256" key="4">
    <source>
        <dbReference type="SAM" id="Coils"/>
    </source>
</evidence>
<proteinExistence type="predicted"/>
<comment type="caution">
    <text evidence="6">The sequence shown here is derived from an EMBL/GenBank/DDBJ whole genome shotgun (WGS) entry which is preliminary data.</text>
</comment>
<keyword evidence="2 3" id="KW-0807">Transducer</keyword>
<evidence type="ECO:0000256" key="3">
    <source>
        <dbReference type="PROSITE-ProRule" id="PRU00284"/>
    </source>
</evidence>
<dbReference type="RefSeq" id="WP_145239612.1">
    <property type="nucleotide sequence ID" value="NZ_VNFF01000013.1"/>
</dbReference>
<dbReference type="PANTHER" id="PTHR32089:SF112">
    <property type="entry name" value="LYSOZYME-LIKE PROTEIN-RELATED"/>
    <property type="match status" value="1"/>
</dbReference>
<organism evidence="6 7">
    <name type="scientific">Pseudoalteromonas neustonica</name>
    <dbReference type="NCBI Taxonomy" id="1840331"/>
    <lineage>
        <taxon>Bacteria</taxon>
        <taxon>Pseudomonadati</taxon>
        <taxon>Pseudomonadota</taxon>
        <taxon>Gammaproteobacteria</taxon>
        <taxon>Alteromonadales</taxon>
        <taxon>Pseudoalteromonadaceae</taxon>
        <taxon>Pseudoalteromonas</taxon>
    </lineage>
</organism>
<dbReference type="PROSITE" id="PS50111">
    <property type="entry name" value="CHEMOTAXIS_TRANSDUC_2"/>
    <property type="match status" value="1"/>
</dbReference>
<feature type="domain" description="Methyl-accepting transducer" evidence="5">
    <location>
        <begin position="122"/>
        <end position="215"/>
    </location>
</feature>
<protein>
    <recommendedName>
        <fullName evidence="5">Methyl-accepting transducer domain-containing protein</fullName>
    </recommendedName>
</protein>
<dbReference type="Gene3D" id="1.10.287.950">
    <property type="entry name" value="Methyl-accepting chemotaxis protein"/>
    <property type="match status" value="1"/>
</dbReference>
<dbReference type="Pfam" id="PF00015">
    <property type="entry name" value="MCPsignal"/>
    <property type="match status" value="1"/>
</dbReference>
<evidence type="ECO:0000256" key="1">
    <source>
        <dbReference type="ARBA" id="ARBA00004370"/>
    </source>
</evidence>
<evidence type="ECO:0000313" key="7">
    <source>
        <dbReference type="Proteomes" id="UP000317938"/>
    </source>
</evidence>
<evidence type="ECO:0000313" key="6">
    <source>
        <dbReference type="EMBL" id="TVU82112.1"/>
    </source>
</evidence>
<dbReference type="InterPro" id="IPR004089">
    <property type="entry name" value="MCPsignal_dom"/>
</dbReference>
<gene>
    <name evidence="6" type="ORF">FQP85_13835</name>
</gene>
<dbReference type="SMART" id="SM00283">
    <property type="entry name" value="MA"/>
    <property type="match status" value="1"/>
</dbReference>
<reference evidence="6 7" key="1">
    <citation type="submission" date="2019-07" db="EMBL/GenBank/DDBJ databases">
        <title>Diversity of Bacteria from Kongsfjorden, Arctic.</title>
        <authorList>
            <person name="Yu Y."/>
        </authorList>
    </citation>
    <scope>NUCLEOTIDE SEQUENCE [LARGE SCALE GENOMIC DNA]</scope>
    <source>
        <strain evidence="6 7">SM1927</strain>
    </source>
</reference>
<evidence type="ECO:0000256" key="2">
    <source>
        <dbReference type="ARBA" id="ARBA00023224"/>
    </source>
</evidence>
<accession>A0ABY3FBG4</accession>
<feature type="coiled-coil region" evidence="4">
    <location>
        <begin position="7"/>
        <end position="34"/>
    </location>
</feature>
<dbReference type="PANTHER" id="PTHR32089">
    <property type="entry name" value="METHYL-ACCEPTING CHEMOTAXIS PROTEIN MCPB"/>
    <property type="match status" value="1"/>
</dbReference>
<evidence type="ECO:0000259" key="5">
    <source>
        <dbReference type="PROSITE" id="PS50111"/>
    </source>
</evidence>
<dbReference type="EMBL" id="VNFF01000013">
    <property type="protein sequence ID" value="TVU82112.1"/>
    <property type="molecule type" value="Genomic_DNA"/>
</dbReference>
<name>A0ABY3FBG4_9GAMM</name>
<sequence>MFSNKKIQKLTKEIEILKTENEALHKQKQKYEKKSLPLLNPQIDLARNTDLEEINNLLLSSLTLIDDTRKSLAAASGDLLNHSNNFKVSENLLKDIMSKLSDTSKITKSICVDTKDSSVSAEELMAITSDINGFVNTIKAISDQTNLLALNAAIEAARAGEQGRGFAVVASEVRALANRSSEASNEISSLIDKVNETVNKVSSNINNVKKSSEST</sequence>